<evidence type="ECO:0000313" key="4">
    <source>
        <dbReference type="Proteomes" id="UP001139411"/>
    </source>
</evidence>
<proteinExistence type="predicted"/>
<sequence length="558" mass="63621">MNSLLPDSPEGTDFKGKRKNGNMNKKKYIANCNPFKLLRVINIKGNMFRLTFFVLMFFSHYLLAQRALPKPQPVQNEDLVEIIKSDELEIVNENGVDSRRVKNGVFKHKGAFLHSNLAIQNINTNVIEAFGNVKIVQGDTVTVTGDTLYYFGNTRLAIVSGKKTVLKDSKRTLTTRKIEYDMANGIANYKTPGRTVDEENVLTSKEGFYNTRTKEFTYYKSVKLVNKKYVLTTDTLLYNSLTKWSDFNGATKITNKDGTVNGTRGRYNTESAESSFQKRTMVDNETYTLTADSLEVDGKTNNGRGKGNVVIVAKKDKTVLNGDEGYYWKKEGYSKIFGHAYVRNVVSDDTLYIRADTLYSYENQRDSTRKLIGNKNVFIYKSDFQGKCDSITYNTADSIIRFFRKPILWSDQHYQMEADSITAFLVNNEINRMLLKGKSFVITEDTLVKQFNQVKGRTINAFFESGNKLKQVLVDGNGESAYYAVDDEQKSIGLNRVECGKMNLLFTDNRVHKISFVGKPDGRLIPPSKIKAPERQLDGFNWRISEKPTKNKTIWKEL</sequence>
<dbReference type="Pfam" id="PF13100">
    <property type="entry name" value="OstA_2"/>
    <property type="match status" value="1"/>
</dbReference>
<name>A0A9X1TSU2_9BACT</name>
<dbReference type="RefSeq" id="WP_235177549.1">
    <property type="nucleotide sequence ID" value="NZ_JAKFFV010000004.1"/>
</dbReference>
<dbReference type="Proteomes" id="UP001139411">
    <property type="component" value="Unassembled WGS sequence"/>
</dbReference>
<dbReference type="InterPro" id="IPR005653">
    <property type="entry name" value="OstA-like_N"/>
</dbReference>
<dbReference type="Gene3D" id="2.60.450.10">
    <property type="entry name" value="Lipopolysaccharide (LPS) transport protein A like domain"/>
    <property type="match status" value="3"/>
</dbReference>
<organism evidence="3 4">
    <name type="scientific">Dyadobacter chenhuakuii</name>
    <dbReference type="NCBI Taxonomy" id="2909339"/>
    <lineage>
        <taxon>Bacteria</taxon>
        <taxon>Pseudomonadati</taxon>
        <taxon>Bacteroidota</taxon>
        <taxon>Cytophagia</taxon>
        <taxon>Cytophagales</taxon>
        <taxon>Spirosomataceae</taxon>
        <taxon>Dyadobacter</taxon>
    </lineage>
</organism>
<reference evidence="3" key="1">
    <citation type="submission" date="2022-01" db="EMBL/GenBank/DDBJ databases">
        <title>Novel species in genus Dyadobacter.</title>
        <authorList>
            <person name="Ma C."/>
        </authorList>
    </citation>
    <scope>NUCLEOTIDE SEQUENCE</scope>
    <source>
        <strain evidence="3">CY357</strain>
    </source>
</reference>
<dbReference type="AlphaFoldDB" id="A0A9X1TSU2"/>
<gene>
    <name evidence="3" type="ORF">L0661_08865</name>
</gene>
<evidence type="ECO:0000313" key="3">
    <source>
        <dbReference type="EMBL" id="MCF2498415.1"/>
    </source>
</evidence>
<evidence type="ECO:0000256" key="1">
    <source>
        <dbReference type="SAM" id="MobiDB-lite"/>
    </source>
</evidence>
<feature type="domain" description="Organic solvent tolerance-like N-terminal" evidence="2">
    <location>
        <begin position="78"/>
        <end position="234"/>
    </location>
</feature>
<feature type="region of interest" description="Disordered" evidence="1">
    <location>
        <begin position="1"/>
        <end position="20"/>
    </location>
</feature>
<evidence type="ECO:0000259" key="2">
    <source>
        <dbReference type="Pfam" id="PF13100"/>
    </source>
</evidence>
<protein>
    <recommendedName>
        <fullName evidence="2">Organic solvent tolerance-like N-terminal domain-containing protein</fullName>
    </recommendedName>
</protein>
<accession>A0A9X1TSU2</accession>
<dbReference type="EMBL" id="JAKFFV010000004">
    <property type="protein sequence ID" value="MCF2498415.1"/>
    <property type="molecule type" value="Genomic_DNA"/>
</dbReference>
<comment type="caution">
    <text evidence="3">The sequence shown here is derived from an EMBL/GenBank/DDBJ whole genome shotgun (WGS) entry which is preliminary data.</text>
</comment>